<evidence type="ECO:0000313" key="2">
    <source>
        <dbReference type="Proteomes" id="UP000315252"/>
    </source>
</evidence>
<dbReference type="Proteomes" id="UP000315252">
    <property type="component" value="Unassembled WGS sequence"/>
</dbReference>
<name>A0A545TWK8_9PROT</name>
<dbReference type="AlphaFoldDB" id="A0A545TWK8"/>
<gene>
    <name evidence="1" type="ORF">FKG95_04925</name>
</gene>
<proteinExistence type="predicted"/>
<protein>
    <recommendedName>
        <fullName evidence="3">Tryptophan synthase subunit beta like protein</fullName>
    </recommendedName>
</protein>
<evidence type="ECO:0000313" key="1">
    <source>
        <dbReference type="EMBL" id="TQV81599.1"/>
    </source>
</evidence>
<comment type="caution">
    <text evidence="1">The sequence shown here is derived from an EMBL/GenBank/DDBJ whole genome shotgun (WGS) entry which is preliminary data.</text>
</comment>
<dbReference type="OrthoDB" id="8527830at2"/>
<organism evidence="1 2">
    <name type="scientific">Denitrobaculum tricleocarpae</name>
    <dbReference type="NCBI Taxonomy" id="2591009"/>
    <lineage>
        <taxon>Bacteria</taxon>
        <taxon>Pseudomonadati</taxon>
        <taxon>Pseudomonadota</taxon>
        <taxon>Alphaproteobacteria</taxon>
        <taxon>Rhodospirillales</taxon>
        <taxon>Rhodospirillaceae</taxon>
        <taxon>Denitrobaculum</taxon>
    </lineage>
</organism>
<evidence type="ECO:0008006" key="3">
    <source>
        <dbReference type="Google" id="ProtNLM"/>
    </source>
</evidence>
<sequence>MPYVTRDSDGRITSIHIERDSEAHEEIDVSSSELQAFLEKSGSTQHGLLKEDLAASDIDMIRVLEDLIAVLIDKRVINMTDLPAAAQTKLSRRYGLRSKLTDLGSIVGDSEELMLP</sequence>
<dbReference type="RefSeq" id="WP_142895230.1">
    <property type="nucleotide sequence ID" value="NZ_ML660053.1"/>
</dbReference>
<dbReference type="EMBL" id="VHSH01000002">
    <property type="protein sequence ID" value="TQV81599.1"/>
    <property type="molecule type" value="Genomic_DNA"/>
</dbReference>
<accession>A0A545TWK8</accession>
<keyword evidence="2" id="KW-1185">Reference proteome</keyword>
<reference evidence="1 2" key="1">
    <citation type="submission" date="2019-06" db="EMBL/GenBank/DDBJ databases">
        <title>Whole genome sequence for Rhodospirillaceae sp. R148.</title>
        <authorList>
            <person name="Wang G."/>
        </authorList>
    </citation>
    <scope>NUCLEOTIDE SEQUENCE [LARGE SCALE GENOMIC DNA]</scope>
    <source>
        <strain evidence="1 2">R148</strain>
    </source>
</reference>